<keyword evidence="2" id="KW-1185">Reference proteome</keyword>
<protein>
    <recommendedName>
        <fullName evidence="3">DUF4832 domain-containing protein</fullName>
    </recommendedName>
</protein>
<sequence>MHVPYSDNDPIVDDLDDFVPPSSGSWNSVAVQNRTVTEIMPMCGLVKGGKLLNIRLYANNCYNGTDVTFEKLDKDFESLEPGVSAIVRLYFVDGPDRNKTPSWATTEGEKGTNDWSDPNMMKMASELFEKLTVHLRDETRCCLLQLGFGFWSEFHLSGITMRPGENFPTAEQIDTLYGIVKAHRGPLQIAVSVGVGDDERELSDSFRSDTTIGIFYDSFMKTRGSESAYELKLYNGCHYDERVYTMKGGEFSNGEGTLDSIMDTTKQLMKKRAMHYVMPNGTSDIMSSSSSKIQELSAYMGYRLKVASVDTSGDGYTRLSVTNVGIAPTLYDLNVVHENVTFEPSLAQLKPGASRYVYGKITVGDNASFEAEGPRYLGGVKLL</sequence>
<dbReference type="Proteomes" id="UP000054560">
    <property type="component" value="Unassembled WGS sequence"/>
</dbReference>
<gene>
    <name evidence="1" type="ORF">SARC_06426</name>
</gene>
<evidence type="ECO:0008006" key="3">
    <source>
        <dbReference type="Google" id="ProtNLM"/>
    </source>
</evidence>
<dbReference type="EMBL" id="KQ242053">
    <property type="protein sequence ID" value="KNC81251.1"/>
    <property type="molecule type" value="Genomic_DNA"/>
</dbReference>
<evidence type="ECO:0000313" key="2">
    <source>
        <dbReference type="Proteomes" id="UP000054560"/>
    </source>
</evidence>
<dbReference type="AlphaFoldDB" id="A0A0L0FXH1"/>
<proteinExistence type="predicted"/>
<dbReference type="GeneID" id="25906930"/>
<organism evidence="1 2">
    <name type="scientific">Sphaeroforma arctica JP610</name>
    <dbReference type="NCBI Taxonomy" id="667725"/>
    <lineage>
        <taxon>Eukaryota</taxon>
        <taxon>Ichthyosporea</taxon>
        <taxon>Ichthyophonida</taxon>
        <taxon>Sphaeroforma</taxon>
    </lineage>
</organism>
<accession>A0A0L0FXH1</accession>
<name>A0A0L0FXH1_9EUKA</name>
<dbReference type="RefSeq" id="XP_014155153.1">
    <property type="nucleotide sequence ID" value="XM_014299678.1"/>
</dbReference>
<reference evidence="1 2" key="1">
    <citation type="submission" date="2011-02" db="EMBL/GenBank/DDBJ databases">
        <title>The Genome Sequence of Sphaeroforma arctica JP610.</title>
        <authorList>
            <consortium name="The Broad Institute Genome Sequencing Platform"/>
            <person name="Russ C."/>
            <person name="Cuomo C."/>
            <person name="Young S.K."/>
            <person name="Zeng Q."/>
            <person name="Gargeya S."/>
            <person name="Alvarado L."/>
            <person name="Berlin A."/>
            <person name="Chapman S.B."/>
            <person name="Chen Z."/>
            <person name="Freedman E."/>
            <person name="Gellesch M."/>
            <person name="Goldberg J."/>
            <person name="Griggs A."/>
            <person name="Gujja S."/>
            <person name="Heilman E."/>
            <person name="Heiman D."/>
            <person name="Howarth C."/>
            <person name="Mehta T."/>
            <person name="Neiman D."/>
            <person name="Pearson M."/>
            <person name="Roberts A."/>
            <person name="Saif S."/>
            <person name="Shea T."/>
            <person name="Shenoy N."/>
            <person name="Sisk P."/>
            <person name="Stolte C."/>
            <person name="Sykes S."/>
            <person name="White J."/>
            <person name="Yandava C."/>
            <person name="Burger G."/>
            <person name="Gray M.W."/>
            <person name="Holland P.W.H."/>
            <person name="King N."/>
            <person name="Lang F.B.F."/>
            <person name="Roger A.J."/>
            <person name="Ruiz-Trillo I."/>
            <person name="Haas B."/>
            <person name="Nusbaum C."/>
            <person name="Birren B."/>
        </authorList>
    </citation>
    <scope>NUCLEOTIDE SEQUENCE [LARGE SCALE GENOMIC DNA]</scope>
    <source>
        <strain evidence="1 2">JP610</strain>
    </source>
</reference>
<evidence type="ECO:0000313" key="1">
    <source>
        <dbReference type="EMBL" id="KNC81251.1"/>
    </source>
</evidence>